<dbReference type="Gene3D" id="3.60.21.10">
    <property type="match status" value="1"/>
</dbReference>
<dbReference type="AlphaFoldDB" id="J5QCL1"/>
<comment type="caution">
    <text evidence="3">The sequence shown here is derived from an EMBL/GenBank/DDBJ whole genome shotgun (WGS) entry which is preliminary data.</text>
</comment>
<dbReference type="Pfam" id="PF00149">
    <property type="entry name" value="Metallophos"/>
    <property type="match status" value="1"/>
</dbReference>
<sequence length="610" mass="66374">MAANVSLASFKPVAWAGHDANLTLRGIPEGNFTLLLDGQNVSPSSESRENGTVTVTFPVGDAKDSVAFKTLKVQLGGQDAYSVNVTVWPEQTPVQLPEQPVWLEMFEDGQDGWNATNWKFDTLWGIVRDHGTNGKQRFSRASGVIAAAVGAGSHSLATPAIDLQEGEYELRFASHYNTSDPQGQDAHVSVTYDGKSPERLFALNETAEAAQHRVPFKAAAGAKLVFTFAFEGKGDNAYWLIDDVAVVKPQGKLEGEPTEVIDIISDIQGLPQNDQMRDSLLPGLRKYGNASTLVINGDLVPYDAPDTWANFTKALKDAGTWEHYGEKNVISTLGNHEMYYAMPESPGHIDNFLNGTRMTELHGEQGRGLWGEHVTEKGTPIIWMATEQYTFLDHTGQPPFVNMSDAQYGYLAGRLSHWKQEGKPVLLFSHFALPYSVSGTWTTFDSTSFGHEETRLRYLLAANPHALLITSHTHWDIAALDQNVDHRPLVGYNSTITTFNTGATLNYIGVGSKDFEGDTLGDGAPTGLRAEIYGDRIRVNAYRFWNLSTDGTLIQTRDVPIAAANGSTSKDHSADKNGKDGKEGSGARPAATWGVAATLAAVLASAWSLL</sequence>
<dbReference type="CDD" id="cd00838">
    <property type="entry name" value="MPP_superfamily"/>
    <property type="match status" value="1"/>
</dbReference>
<reference evidence="3 4" key="1">
    <citation type="journal article" date="2012" name="Eukaryot. Cell">
        <title>Draft genome sequence of CBS 2479, the standard type strain of Trichosporon asahii.</title>
        <authorList>
            <person name="Yang R.Y."/>
            <person name="Li H.T."/>
            <person name="Zhu H."/>
            <person name="Zhou G.P."/>
            <person name="Wang M."/>
            <person name="Wang L."/>
        </authorList>
    </citation>
    <scope>NUCLEOTIDE SEQUENCE [LARGE SCALE GENOMIC DNA]</scope>
    <source>
        <strain evidence="4">ATCC 90039 / CBS 2479 / JCM 2466 / KCTC 7840 / NCYC 2677 / UAMH 7654</strain>
    </source>
</reference>
<dbReference type="EMBL" id="ALBS01000281">
    <property type="protein sequence ID" value="EJT46663.1"/>
    <property type="molecule type" value="Genomic_DNA"/>
</dbReference>
<protein>
    <submittedName>
        <fullName evidence="3">Icc family phosphohydrolase</fullName>
    </submittedName>
</protein>
<dbReference type="HOGENOM" id="CLU_447726_0_0_1"/>
<keyword evidence="3" id="KW-0378">Hydrolase</keyword>
<dbReference type="GeneID" id="25988246"/>
<feature type="domain" description="Calcineurin-like phosphoesterase" evidence="2">
    <location>
        <begin position="261"/>
        <end position="475"/>
    </location>
</feature>
<gene>
    <name evidence="3" type="ORF">A1Q1_04734</name>
</gene>
<name>J5QCL1_TRIAS</name>
<dbReference type="KEGG" id="tasa:A1Q1_04734"/>
<dbReference type="SUPFAM" id="SSF56300">
    <property type="entry name" value="Metallo-dependent phosphatases"/>
    <property type="match status" value="1"/>
</dbReference>
<organism evidence="3 4">
    <name type="scientific">Trichosporon asahii var. asahii (strain ATCC 90039 / CBS 2479 / JCM 2466 / KCTC 7840 / NBRC 103889/ NCYC 2677 / UAMH 7654)</name>
    <name type="common">Yeast</name>
    <dbReference type="NCBI Taxonomy" id="1186058"/>
    <lineage>
        <taxon>Eukaryota</taxon>
        <taxon>Fungi</taxon>
        <taxon>Dikarya</taxon>
        <taxon>Basidiomycota</taxon>
        <taxon>Agaricomycotina</taxon>
        <taxon>Tremellomycetes</taxon>
        <taxon>Trichosporonales</taxon>
        <taxon>Trichosporonaceae</taxon>
        <taxon>Trichosporon</taxon>
    </lineage>
</organism>
<proteinExistence type="predicted"/>
<dbReference type="InterPro" id="IPR029052">
    <property type="entry name" value="Metallo-depent_PP-like"/>
</dbReference>
<dbReference type="RefSeq" id="XP_014178447.1">
    <property type="nucleotide sequence ID" value="XM_014322972.1"/>
</dbReference>
<evidence type="ECO:0000256" key="1">
    <source>
        <dbReference type="SAM" id="MobiDB-lite"/>
    </source>
</evidence>
<accession>J5QCL1</accession>
<dbReference type="VEuPathDB" id="FungiDB:A1Q1_04734"/>
<feature type="region of interest" description="Disordered" evidence="1">
    <location>
        <begin position="564"/>
        <end position="587"/>
    </location>
</feature>
<dbReference type="GO" id="GO:0016787">
    <property type="term" value="F:hydrolase activity"/>
    <property type="evidence" value="ECO:0007669"/>
    <property type="project" value="UniProtKB-KW"/>
</dbReference>
<dbReference type="Gene3D" id="2.60.120.260">
    <property type="entry name" value="Galactose-binding domain-like"/>
    <property type="match status" value="1"/>
</dbReference>
<evidence type="ECO:0000313" key="3">
    <source>
        <dbReference type="EMBL" id="EJT46663.1"/>
    </source>
</evidence>
<evidence type="ECO:0000313" key="4">
    <source>
        <dbReference type="Proteomes" id="UP000002748"/>
    </source>
</evidence>
<feature type="compositionally biased region" description="Basic and acidic residues" evidence="1">
    <location>
        <begin position="569"/>
        <end position="585"/>
    </location>
</feature>
<dbReference type="Proteomes" id="UP000002748">
    <property type="component" value="Unassembled WGS sequence"/>
</dbReference>
<dbReference type="InterPro" id="IPR004843">
    <property type="entry name" value="Calcineurin-like_PHP"/>
</dbReference>
<evidence type="ECO:0000259" key="2">
    <source>
        <dbReference type="Pfam" id="PF00149"/>
    </source>
</evidence>